<keyword evidence="2" id="KW-0813">Transport</keyword>
<evidence type="ECO:0000256" key="1">
    <source>
        <dbReference type="ARBA" id="ARBA00007557"/>
    </source>
</evidence>
<dbReference type="SMART" id="SM00893">
    <property type="entry name" value="ETF"/>
    <property type="match status" value="1"/>
</dbReference>
<organism evidence="5 6">
    <name type="scientific">Halapricum desulfuricans</name>
    <dbReference type="NCBI Taxonomy" id="2841257"/>
    <lineage>
        <taxon>Archaea</taxon>
        <taxon>Methanobacteriati</taxon>
        <taxon>Methanobacteriota</taxon>
        <taxon>Stenosarchaea group</taxon>
        <taxon>Halobacteria</taxon>
        <taxon>Halobacteriales</taxon>
        <taxon>Haloarculaceae</taxon>
        <taxon>Halapricum</taxon>
    </lineage>
</organism>
<dbReference type="PANTHER" id="PTHR21294:SF8">
    <property type="entry name" value="ELECTRON TRANSFER FLAVOPROTEIN SUBUNIT BETA"/>
    <property type="match status" value="1"/>
</dbReference>
<keyword evidence="3" id="KW-0249">Electron transport</keyword>
<sequence length="260" mass="27923">MKILVTITEARSVDTIFEIDGLDIDDRYLSSDLNEWDAYALEEAVRRTEDEGGEVVAVTIGPEGVEGTIRQTLAKGADRAIRVWDEQLAALDLLDPLTKAAVLGAVVDAERPDLVFTGVQSGDDAFGATPIALASTLGWAWGTVVNDLRLEASVAHVHRELEGNLEELTDVERPAVLSIQTGINEPRHASLRDVTEAQQADIAVRDLADLGLGGDALTSSIDQTALYEPEREGEATIYEGSPEETAAELATVIEETGVMQ</sequence>
<evidence type="ECO:0000256" key="3">
    <source>
        <dbReference type="ARBA" id="ARBA00022982"/>
    </source>
</evidence>
<gene>
    <name evidence="5" type="primary">fixA2</name>
    <name evidence="5" type="ORF">HSR121_0478</name>
</gene>
<dbReference type="RefSeq" id="WP_229114275.1">
    <property type="nucleotide sequence ID" value="NZ_CP064787.1"/>
</dbReference>
<accession>A0A897MWH9</accession>
<dbReference type="PANTHER" id="PTHR21294">
    <property type="entry name" value="ELECTRON TRANSFER FLAVOPROTEIN BETA-SUBUNIT"/>
    <property type="match status" value="1"/>
</dbReference>
<reference evidence="5" key="1">
    <citation type="submission" date="2020-11" db="EMBL/GenBank/DDBJ databases">
        <title>Carbohydrate-dependent, anaerobic sulfur respiration: A novel catabolism in halophilic archaea.</title>
        <authorList>
            <person name="Sorokin D.Y."/>
            <person name="Messina E."/>
            <person name="Smedile F."/>
            <person name="La Cono V."/>
            <person name="Hallsworth J.E."/>
            <person name="Yakimov M.M."/>
        </authorList>
    </citation>
    <scope>NUCLEOTIDE SEQUENCE</scope>
    <source>
        <strain evidence="5">HSR12-1</strain>
    </source>
</reference>
<feature type="domain" description="Electron transfer flavoprotein alpha/beta-subunit N-terminal" evidence="4">
    <location>
        <begin position="21"/>
        <end position="214"/>
    </location>
</feature>
<protein>
    <submittedName>
        <fullName evidence="5">Electron transfer flavoprotein, beta subunit</fullName>
    </submittedName>
</protein>
<proteinExistence type="inferred from homology"/>
<evidence type="ECO:0000256" key="2">
    <source>
        <dbReference type="ARBA" id="ARBA00022448"/>
    </source>
</evidence>
<dbReference type="InterPro" id="IPR014729">
    <property type="entry name" value="Rossmann-like_a/b/a_fold"/>
</dbReference>
<dbReference type="GO" id="GO:0009055">
    <property type="term" value="F:electron transfer activity"/>
    <property type="evidence" value="ECO:0007669"/>
    <property type="project" value="InterPro"/>
</dbReference>
<name>A0A897MWH9_9EURY</name>
<comment type="similarity">
    <text evidence="1">Belongs to the ETF beta-subunit/FixA family.</text>
</comment>
<dbReference type="Proteomes" id="UP000663525">
    <property type="component" value="Chromosome"/>
</dbReference>
<dbReference type="AlphaFoldDB" id="A0A897MWH9"/>
<dbReference type="SUPFAM" id="SSF52402">
    <property type="entry name" value="Adenine nucleotide alpha hydrolases-like"/>
    <property type="match status" value="1"/>
</dbReference>
<dbReference type="PIRSF" id="PIRSF000090">
    <property type="entry name" value="Beta-ETF"/>
    <property type="match status" value="1"/>
</dbReference>
<dbReference type="Pfam" id="PF01012">
    <property type="entry name" value="ETF"/>
    <property type="match status" value="1"/>
</dbReference>
<dbReference type="EMBL" id="CP064787">
    <property type="protein sequence ID" value="QSG04834.1"/>
    <property type="molecule type" value="Genomic_DNA"/>
</dbReference>
<dbReference type="InterPro" id="IPR012255">
    <property type="entry name" value="ETF_b"/>
</dbReference>
<dbReference type="InterPro" id="IPR014730">
    <property type="entry name" value="ETF_a/b_N"/>
</dbReference>
<dbReference type="Gene3D" id="3.40.50.620">
    <property type="entry name" value="HUPs"/>
    <property type="match status" value="1"/>
</dbReference>
<evidence type="ECO:0000313" key="5">
    <source>
        <dbReference type="EMBL" id="QSG04834.1"/>
    </source>
</evidence>
<dbReference type="GeneID" id="68854126"/>
<evidence type="ECO:0000313" key="6">
    <source>
        <dbReference type="Proteomes" id="UP000663525"/>
    </source>
</evidence>
<evidence type="ECO:0000259" key="4">
    <source>
        <dbReference type="SMART" id="SM00893"/>
    </source>
</evidence>